<evidence type="ECO:0000313" key="1">
    <source>
        <dbReference type="EMBL" id="GAH82148.1"/>
    </source>
</evidence>
<sequence length="32" mass="3485">AATTMTVGPIIGVFLFFQRWFIKGITLTGIKG</sequence>
<gene>
    <name evidence="1" type="ORF">S03H2_68283</name>
</gene>
<proteinExistence type="predicted"/>
<dbReference type="EMBL" id="BARU01044867">
    <property type="protein sequence ID" value="GAH82148.1"/>
    <property type="molecule type" value="Genomic_DNA"/>
</dbReference>
<protein>
    <submittedName>
        <fullName evidence="1">Uncharacterized protein</fullName>
    </submittedName>
</protein>
<name>X1KJB5_9ZZZZ</name>
<feature type="non-terminal residue" evidence="1">
    <location>
        <position position="1"/>
    </location>
</feature>
<accession>X1KJB5</accession>
<dbReference type="AlphaFoldDB" id="X1KJB5"/>
<reference evidence="1" key="1">
    <citation type="journal article" date="2014" name="Front. Microbiol.">
        <title>High frequency of phylogenetically diverse reductive dehalogenase-homologous genes in deep subseafloor sedimentary metagenomes.</title>
        <authorList>
            <person name="Kawai M."/>
            <person name="Futagami T."/>
            <person name="Toyoda A."/>
            <person name="Takaki Y."/>
            <person name="Nishi S."/>
            <person name="Hori S."/>
            <person name="Arai W."/>
            <person name="Tsubouchi T."/>
            <person name="Morono Y."/>
            <person name="Uchiyama I."/>
            <person name="Ito T."/>
            <person name="Fujiyama A."/>
            <person name="Inagaki F."/>
            <person name="Takami H."/>
        </authorList>
    </citation>
    <scope>NUCLEOTIDE SEQUENCE</scope>
    <source>
        <strain evidence="1">Expedition CK06-06</strain>
    </source>
</reference>
<organism evidence="1">
    <name type="scientific">marine sediment metagenome</name>
    <dbReference type="NCBI Taxonomy" id="412755"/>
    <lineage>
        <taxon>unclassified sequences</taxon>
        <taxon>metagenomes</taxon>
        <taxon>ecological metagenomes</taxon>
    </lineage>
</organism>
<comment type="caution">
    <text evidence="1">The sequence shown here is derived from an EMBL/GenBank/DDBJ whole genome shotgun (WGS) entry which is preliminary data.</text>
</comment>